<organism evidence="2 3">
    <name type="scientific">Flavobacterium chungbukense</name>
    <dbReference type="NCBI Taxonomy" id="877464"/>
    <lineage>
        <taxon>Bacteria</taxon>
        <taxon>Pseudomonadati</taxon>
        <taxon>Bacteroidota</taxon>
        <taxon>Flavobacteriia</taxon>
        <taxon>Flavobacteriales</taxon>
        <taxon>Flavobacteriaceae</taxon>
        <taxon>Flavobacterium</taxon>
    </lineage>
</organism>
<sequence length="58" mass="6394">MELTNIKTGITFSAFDLHHAGHVRMLEEAKLHCDYLIVGLQTDSTISPNNTIHCDAAV</sequence>
<dbReference type="InterPro" id="IPR014729">
    <property type="entry name" value="Rossmann-like_a/b/a_fold"/>
</dbReference>
<evidence type="ECO:0000313" key="3">
    <source>
        <dbReference type="Proteomes" id="UP001501333"/>
    </source>
</evidence>
<gene>
    <name evidence="2" type="ORF">GCM10022250_03400</name>
</gene>
<reference evidence="3" key="1">
    <citation type="journal article" date="2019" name="Int. J. Syst. Evol. Microbiol.">
        <title>The Global Catalogue of Microorganisms (GCM) 10K type strain sequencing project: providing services to taxonomists for standard genome sequencing and annotation.</title>
        <authorList>
            <consortium name="The Broad Institute Genomics Platform"/>
            <consortium name="The Broad Institute Genome Sequencing Center for Infectious Disease"/>
            <person name="Wu L."/>
            <person name="Ma J."/>
        </authorList>
    </citation>
    <scope>NUCLEOTIDE SEQUENCE [LARGE SCALE GENOMIC DNA]</scope>
    <source>
        <strain evidence="3">JCM 17386</strain>
    </source>
</reference>
<evidence type="ECO:0000313" key="2">
    <source>
        <dbReference type="EMBL" id="GAA4121610.1"/>
    </source>
</evidence>
<proteinExistence type="predicted"/>
<dbReference type="EMBL" id="BAABAO010000003">
    <property type="protein sequence ID" value="GAA4121610.1"/>
    <property type="molecule type" value="Genomic_DNA"/>
</dbReference>
<keyword evidence="3" id="KW-1185">Reference proteome</keyword>
<dbReference type="Gene3D" id="3.40.50.620">
    <property type="entry name" value="HUPs"/>
    <property type="match status" value="1"/>
</dbReference>
<dbReference type="SUPFAM" id="SSF52374">
    <property type="entry name" value="Nucleotidylyl transferase"/>
    <property type="match status" value="1"/>
</dbReference>
<dbReference type="Pfam" id="PF01467">
    <property type="entry name" value="CTP_transf_like"/>
    <property type="match status" value="1"/>
</dbReference>
<dbReference type="Proteomes" id="UP001501333">
    <property type="component" value="Unassembled WGS sequence"/>
</dbReference>
<dbReference type="NCBIfam" id="TIGR00125">
    <property type="entry name" value="cyt_tran_rel"/>
    <property type="match status" value="1"/>
</dbReference>
<protein>
    <recommendedName>
        <fullName evidence="1">Cytidyltransferase-like domain-containing protein</fullName>
    </recommendedName>
</protein>
<dbReference type="InterPro" id="IPR004821">
    <property type="entry name" value="Cyt_trans-like"/>
</dbReference>
<evidence type="ECO:0000259" key="1">
    <source>
        <dbReference type="Pfam" id="PF01467"/>
    </source>
</evidence>
<name>A0ABP7XLM3_9FLAO</name>
<comment type="caution">
    <text evidence="2">The sequence shown here is derived from an EMBL/GenBank/DDBJ whole genome shotgun (WGS) entry which is preliminary data.</text>
</comment>
<accession>A0ABP7XLM3</accession>
<feature type="domain" description="Cytidyltransferase-like" evidence="1">
    <location>
        <begin position="14"/>
        <end position="49"/>
    </location>
</feature>